<evidence type="ECO:0000313" key="3">
    <source>
        <dbReference type="EMBL" id="RYC51266.1"/>
    </source>
</evidence>
<dbReference type="InterPro" id="IPR014756">
    <property type="entry name" value="Ig_E-set"/>
</dbReference>
<dbReference type="InterPro" id="IPR002909">
    <property type="entry name" value="IPT_dom"/>
</dbReference>
<feature type="domain" description="IPT/TIG" evidence="2">
    <location>
        <begin position="34"/>
        <end position="115"/>
    </location>
</feature>
<dbReference type="Gene3D" id="2.60.40.10">
    <property type="entry name" value="Immunoglobulins"/>
    <property type="match status" value="2"/>
</dbReference>
<dbReference type="InterPro" id="IPR052387">
    <property type="entry name" value="Fibrocystin"/>
</dbReference>
<evidence type="ECO:0000259" key="2">
    <source>
        <dbReference type="SMART" id="SM00429"/>
    </source>
</evidence>
<gene>
    <name evidence="3" type="ORF">DN53_13745</name>
</gene>
<dbReference type="SUPFAM" id="SSF81296">
    <property type="entry name" value="E set domains"/>
    <property type="match status" value="2"/>
</dbReference>
<keyword evidence="4" id="KW-1185">Reference proteome</keyword>
<dbReference type="Proteomes" id="UP000290261">
    <property type="component" value="Unassembled WGS sequence"/>
</dbReference>
<dbReference type="SMART" id="SM00429">
    <property type="entry name" value="IPT"/>
    <property type="match status" value="2"/>
</dbReference>
<dbReference type="EMBL" id="JJMP01000006">
    <property type="protein sequence ID" value="RYC51266.1"/>
    <property type="molecule type" value="Genomic_DNA"/>
</dbReference>
<dbReference type="Pfam" id="PF01833">
    <property type="entry name" value="TIG"/>
    <property type="match status" value="2"/>
</dbReference>
<comment type="caution">
    <text evidence="3">The sequence shown here is derived from an EMBL/GenBank/DDBJ whole genome shotgun (WGS) entry which is preliminary data.</text>
</comment>
<evidence type="ECO:0000313" key="4">
    <source>
        <dbReference type="Proteomes" id="UP000290261"/>
    </source>
</evidence>
<evidence type="ECO:0000256" key="1">
    <source>
        <dbReference type="ARBA" id="ARBA00022729"/>
    </source>
</evidence>
<organism evidence="3 4">
    <name type="scientific">Flagellimonas olearia</name>
    <dbReference type="NCBI Taxonomy" id="552546"/>
    <lineage>
        <taxon>Bacteria</taxon>
        <taxon>Pseudomonadati</taxon>
        <taxon>Bacteroidota</taxon>
        <taxon>Flavobacteriia</taxon>
        <taxon>Flavobacteriales</taxon>
        <taxon>Flavobacteriaceae</taxon>
        <taxon>Flagellimonas</taxon>
    </lineage>
</organism>
<reference evidence="3 4" key="1">
    <citation type="submission" date="2014-04" db="EMBL/GenBank/DDBJ databases">
        <title>Whole genome of Muricauda olearia.</title>
        <authorList>
            <person name="Zhang X.-H."/>
            <person name="Tang K."/>
        </authorList>
    </citation>
    <scope>NUCLEOTIDE SEQUENCE [LARGE SCALE GENOMIC DNA]</scope>
    <source>
        <strain evidence="3 4">Th120</strain>
    </source>
</reference>
<keyword evidence="1" id="KW-0732">Signal</keyword>
<dbReference type="PANTHER" id="PTHR46769">
    <property type="entry name" value="POLYCYSTIC KIDNEY AND HEPATIC DISEASE 1 (AUTOSOMAL RECESSIVE)-LIKE 1"/>
    <property type="match status" value="1"/>
</dbReference>
<dbReference type="AlphaFoldDB" id="A0A444VKG1"/>
<protein>
    <recommendedName>
        <fullName evidence="2">IPT/TIG domain-containing protein</fullName>
    </recommendedName>
</protein>
<feature type="domain" description="IPT/TIG" evidence="2">
    <location>
        <begin position="120"/>
        <end position="198"/>
    </location>
</feature>
<sequence length="471" mass="49270">MKKAILMGLPIMSICLILSCGKDDGPTPDPEPQEVEITSFSPTSGTVGTEVTINGKNFSSTKTENSVSFNGTAATVKEALATQLTVEVPSGASTGPIKVTVGSSSATSATDFTVMEPVDPPTVDGFEPTYGVIGTEVTITGTNFGDQASVKFGDIAAEVTDVTATQLIVTVPDGAETAPINIAVGSQSVTTSDDFTVYGPASMTMTPDAAYDENPAFEIGEEISLFVDADVPSGISEFLGYKAVNGDEPVLIGEITIFNGYEGFVNEQLIPEVTEAIGDEVELIFKIKGEADIDYAIVSFSYTVAAQGQGGGGKYPTFSIYNNVKLGSQGNVEFGSYYSSSANAVYSNPGALTDIEQQQVDITFGVLLNLPNLISPDERAIKGLNNPLGDNATGTTFINKGNSLVFSEITATDVGKINHTVGTVVPNLLIAENVFYSFVNASGKKGYILVNTITDNGGDNKVVDFDIIVQD</sequence>
<dbReference type="CDD" id="cd00102">
    <property type="entry name" value="IPT"/>
    <property type="match status" value="1"/>
</dbReference>
<dbReference type="RefSeq" id="WP_129654320.1">
    <property type="nucleotide sequence ID" value="NZ_ML142910.1"/>
</dbReference>
<proteinExistence type="predicted"/>
<dbReference type="PROSITE" id="PS51257">
    <property type="entry name" value="PROKAR_LIPOPROTEIN"/>
    <property type="match status" value="1"/>
</dbReference>
<accession>A0A444VKG1</accession>
<dbReference type="InterPro" id="IPR013783">
    <property type="entry name" value="Ig-like_fold"/>
</dbReference>
<dbReference type="CDD" id="cd00603">
    <property type="entry name" value="IPT_PCSR"/>
    <property type="match status" value="1"/>
</dbReference>
<name>A0A444VKG1_9FLAO</name>
<dbReference type="PANTHER" id="PTHR46769:SF2">
    <property type="entry name" value="FIBROCYSTIN-L ISOFORM 2 PRECURSOR-RELATED"/>
    <property type="match status" value="1"/>
</dbReference>